<comment type="caution">
    <text evidence="2">The sequence shown here is derived from an EMBL/GenBank/DDBJ whole genome shotgun (WGS) entry which is preliminary data.</text>
</comment>
<sequence>MIRHTVVFTLKHEAGSAEERDFLESARQLAGIATVEKFEQLRQVSSKCDHAFGFSMEFADQAAYDFYNDHPMHRDFVENRWMREVADFQEIDYQPL</sequence>
<organism evidence="2 3">
    <name type="scientific">Pseudohoeflea suaedae</name>
    <dbReference type="NCBI Taxonomy" id="877384"/>
    <lineage>
        <taxon>Bacteria</taxon>
        <taxon>Pseudomonadati</taxon>
        <taxon>Pseudomonadota</taxon>
        <taxon>Alphaproteobacteria</taxon>
        <taxon>Hyphomicrobiales</taxon>
        <taxon>Rhizobiaceae</taxon>
        <taxon>Pseudohoeflea</taxon>
    </lineage>
</organism>
<evidence type="ECO:0000313" key="2">
    <source>
        <dbReference type="EMBL" id="TDH37694.1"/>
    </source>
</evidence>
<dbReference type="SUPFAM" id="SSF54909">
    <property type="entry name" value="Dimeric alpha+beta barrel"/>
    <property type="match status" value="1"/>
</dbReference>
<dbReference type="InterPro" id="IPR011008">
    <property type="entry name" value="Dimeric_a/b-barrel"/>
</dbReference>
<dbReference type="InterPro" id="IPR013097">
    <property type="entry name" value="Dabb"/>
</dbReference>
<evidence type="ECO:0000259" key="1">
    <source>
        <dbReference type="PROSITE" id="PS51502"/>
    </source>
</evidence>
<evidence type="ECO:0000313" key="3">
    <source>
        <dbReference type="Proteomes" id="UP000295131"/>
    </source>
</evidence>
<name>A0A4R5PL90_9HYPH</name>
<dbReference type="AlphaFoldDB" id="A0A4R5PL90"/>
<dbReference type="RefSeq" id="WP_133282532.1">
    <property type="nucleotide sequence ID" value="NZ_SMSI01000001.1"/>
</dbReference>
<gene>
    <name evidence="2" type="ORF">E2A64_00675</name>
</gene>
<dbReference type="PROSITE" id="PS51502">
    <property type="entry name" value="S_R_A_B_BARREL"/>
    <property type="match status" value="1"/>
</dbReference>
<dbReference type="Gene3D" id="3.30.70.100">
    <property type="match status" value="1"/>
</dbReference>
<dbReference type="OrthoDB" id="9808130at2"/>
<proteinExistence type="predicted"/>
<reference evidence="2 3" key="1">
    <citation type="journal article" date="2013" name="Int. J. Syst. Evol. Microbiol.">
        <title>Hoeflea suaedae sp. nov., an endophytic bacterium isolated from the root of the halophyte Suaeda maritima.</title>
        <authorList>
            <person name="Chung E.J."/>
            <person name="Park J.A."/>
            <person name="Pramanik P."/>
            <person name="Bibi F."/>
            <person name="Jeon C.O."/>
            <person name="Chung Y.R."/>
        </authorList>
    </citation>
    <scope>NUCLEOTIDE SEQUENCE [LARGE SCALE GENOMIC DNA]</scope>
    <source>
        <strain evidence="2 3">YC6898</strain>
    </source>
</reference>
<dbReference type="Pfam" id="PF07876">
    <property type="entry name" value="Dabb"/>
    <property type="match status" value="1"/>
</dbReference>
<dbReference type="SMART" id="SM00886">
    <property type="entry name" value="Dabb"/>
    <property type="match status" value="1"/>
</dbReference>
<feature type="domain" description="Stress-response A/B barrel" evidence="1">
    <location>
        <begin position="2"/>
        <end position="93"/>
    </location>
</feature>
<keyword evidence="3" id="KW-1185">Reference proteome</keyword>
<protein>
    <submittedName>
        <fullName evidence="2">Dabb family protein</fullName>
    </submittedName>
</protein>
<accession>A0A4R5PL90</accession>
<dbReference type="Proteomes" id="UP000295131">
    <property type="component" value="Unassembled WGS sequence"/>
</dbReference>
<dbReference type="EMBL" id="SMSI01000001">
    <property type="protein sequence ID" value="TDH37694.1"/>
    <property type="molecule type" value="Genomic_DNA"/>
</dbReference>